<accession>A0A084FVV5</accession>
<feature type="domain" description="Mediator complex subunit Med12" evidence="13">
    <location>
        <begin position="278"/>
        <end position="341"/>
    </location>
</feature>
<feature type="region of interest" description="Disordered" evidence="12">
    <location>
        <begin position="1"/>
        <end position="195"/>
    </location>
</feature>
<dbReference type="PANTHER" id="PTHR46567:SF1">
    <property type="entry name" value="MEDIATOR OF RNA POLYMERASE II TRANSCRIPTION SUBUNIT 12"/>
    <property type="match status" value="1"/>
</dbReference>
<dbReference type="InterPro" id="IPR016024">
    <property type="entry name" value="ARM-type_fold"/>
</dbReference>
<comment type="subunit">
    <text evidence="3">Component of the SRB8-11 complex, which itself associates with the Mediator complex.</text>
</comment>
<dbReference type="GO" id="GO:0003712">
    <property type="term" value="F:transcription coregulator activity"/>
    <property type="evidence" value="ECO:0007669"/>
    <property type="project" value="InterPro"/>
</dbReference>
<comment type="subcellular location">
    <subcellularLocation>
        <location evidence="1">Nucleus</location>
    </subcellularLocation>
</comment>
<dbReference type="Pfam" id="PF25326">
    <property type="entry name" value="ARM_SRB8"/>
    <property type="match status" value="1"/>
</dbReference>
<feature type="compositionally biased region" description="Polar residues" evidence="12">
    <location>
        <begin position="181"/>
        <end position="195"/>
    </location>
</feature>
<comment type="caution">
    <text evidence="14">The sequence shown here is derived from an EMBL/GenBank/DDBJ whole genome shotgun (WGS) entry which is preliminary data.</text>
</comment>
<protein>
    <recommendedName>
        <fullName evidence="4">Mediator of RNA polymerase II transcription subunit 12</fullName>
    </recommendedName>
    <alternativeName>
        <fullName evidence="11">Mediator complex subunit 12</fullName>
    </alternativeName>
</protein>
<feature type="compositionally biased region" description="Low complexity" evidence="12">
    <location>
        <begin position="27"/>
        <end position="38"/>
    </location>
</feature>
<keyword evidence="8" id="KW-0804">Transcription</keyword>
<proteinExistence type="inferred from homology"/>
<evidence type="ECO:0000313" key="14">
    <source>
        <dbReference type="EMBL" id="KEZ39217.1"/>
    </source>
</evidence>
<dbReference type="InterPro" id="IPR019035">
    <property type="entry name" value="Mediator_Med12"/>
</dbReference>
<dbReference type="GO" id="GO:0006357">
    <property type="term" value="P:regulation of transcription by RNA polymerase II"/>
    <property type="evidence" value="ECO:0007669"/>
    <property type="project" value="InterPro"/>
</dbReference>
<evidence type="ECO:0000256" key="7">
    <source>
        <dbReference type="ARBA" id="ARBA00023159"/>
    </source>
</evidence>
<gene>
    <name evidence="14" type="ORF">SAPIO_CDS9882</name>
</gene>
<evidence type="ECO:0000256" key="12">
    <source>
        <dbReference type="SAM" id="MobiDB-lite"/>
    </source>
</evidence>
<keyword evidence="15" id="KW-1185">Reference proteome</keyword>
<feature type="compositionally biased region" description="Low complexity" evidence="12">
    <location>
        <begin position="51"/>
        <end position="61"/>
    </location>
</feature>
<dbReference type="GeneID" id="27728954"/>
<dbReference type="SMART" id="SM01281">
    <property type="entry name" value="Med12"/>
    <property type="match status" value="1"/>
</dbReference>
<keyword evidence="7" id="KW-0010">Activator</keyword>
<feature type="compositionally biased region" description="Polar residues" evidence="12">
    <location>
        <begin position="91"/>
        <end position="109"/>
    </location>
</feature>
<dbReference type="PANTHER" id="PTHR46567">
    <property type="entry name" value="MEDIATOR OF RNA POLYMERASE II TRANSCRIPTION SUBUNIT 12"/>
    <property type="match status" value="1"/>
</dbReference>
<evidence type="ECO:0000256" key="6">
    <source>
        <dbReference type="ARBA" id="ARBA00023015"/>
    </source>
</evidence>
<evidence type="ECO:0000256" key="3">
    <source>
        <dbReference type="ARBA" id="ARBA00011629"/>
    </source>
</evidence>
<keyword evidence="5" id="KW-0678">Repressor</keyword>
<dbReference type="HOGENOM" id="CLU_002034_1_0_1"/>
<name>A0A084FVV5_PSEDA</name>
<evidence type="ECO:0000256" key="4">
    <source>
        <dbReference type="ARBA" id="ARBA00019622"/>
    </source>
</evidence>
<keyword evidence="9" id="KW-0539">Nucleus</keyword>
<dbReference type="Proteomes" id="UP000028545">
    <property type="component" value="Unassembled WGS sequence"/>
</dbReference>
<evidence type="ECO:0000313" key="15">
    <source>
        <dbReference type="Proteomes" id="UP000028545"/>
    </source>
</evidence>
<evidence type="ECO:0000256" key="2">
    <source>
        <dbReference type="ARBA" id="ARBA00010289"/>
    </source>
</evidence>
<sequence length="1533" mass="169743">MTSRTSMGAQPPRPPQRTLSSPGLPGQRSSHQRSLSQQYLPPSPIRKDSMMDSSFDPSDVSQSRFNTAPRRGGSRLKLELSTDSIMAEPTTYESPQPLQSRITPMNESSEVVDPSPGGSIRPNYLENDNIPLPMPKRRARFSREMPRSRPTPTPVPSAASRDNRPKPYTIEYPQDAPRYQPVNSDGSRTSSELPRVSNSGYADFFPWSGDHPEDQFSETVIRTGYFHKAPPNQAEAATAKPSLFPLLKQKNCLNALSSVFLGVLAQRRLSGQIRAPSTFKPPPRVTLTDTKREMWLKDLANPATSLRRLSRTIPHGIRGKVLLDHCLNKNVPTDRAVWLAKCVGANDLRAFRRKGVNQTFMGGETKWIRDWTVFVEQFVENVFSSFEMPDWKSKVTYALRLATILYTEQLLDRDHYMEWILSGLESTPQSKLPMWILILQLYWKDLLRLRKTGRRLVTSLLNHLLTIQSDPDRDLLVQLSSRITPLLSSLMVTNPESFISPATWPKHRDALVELIQQTDGATRAAYQLIDDRNNRLVSGNDSTSTQSMQQRLVKLLDSALYQPFSDALVSQCWALGSDKSAVVRTILDWGTSTLRPGPTKVYVTVRLLRSWGKQGLDVTTAVLEHLDFIPTNDHERKQSTYSIVSDLARSNDFSVARYIQWLISRGGLSEPSEISQMGPCATRLLVELPAHALSSSLKCMRGNLLRRASFDVEAERLDLENAVKFVKLGLGLPLNPDDPISLKKPMSATKLAKPVSRSSRSLQTSLGAFLRDEVFAPAALATEGPGISPSMFNYARTVLEAANDYETLLGIVELASKISNVELLASCADTINVYLTTFAPMEDVKKLFDGLVASLKTISDGQGVASARALLASLASLADRIPGLEDQAQQLRSELLRCDRTSGIDACSPVSDSMAGHMPDFEGTLYEEVEKVLSTGTRVDQPTMDRLFRTIMSRLESCWSKSMEAQRACIPLLTRLRAFDIQHFDEKMVEWVSNVKTAVGRPPLAETLPLLIGQGCLHLAAVLNAYVSKGQSSAAASRSGAVSIHGPYLQETLQLACMHLPQSTALTPEECCRFHIQQKTLLSRHSDDLRRLLQHALAEYCDLGGQVGATDLPLDRRGCWPAVLDLFKNLILMNPYGLVRDFTSTTVMTSPRLRQLADTLATQALGLCDAPESKISFDRILDMANELSLPFCQVKLSLSLSDDSDMLAENQAESHISLFTKAMEKAIEANNVMWTSILPHLNDTIAQHIRNEARGRFIDLIPSFKTQPPPHTGDGSSLKAAESLISVMESITSGHTTASRATHLTPSISERVSDLWDVLASNEDEKKRLHNVVLTGWLPLMLKFLAMHVGPAAEPVSVATPSGNTIRPPPNPAQTELRAKVLLSLAGIFQELDSLEPAEAQLAQQSGLAEQVLDVALLVVDGLPDEARAHCCRLILVSDPMNMQNANVSTDSHLRYLLSYTPPSADNLMLSPRNRMNMQGGSTRTAMLGAPGQAEKLMPFSYRRWEVLNEPTPNVGENDTSLSLTLFESIKLR</sequence>
<dbReference type="RefSeq" id="XP_016639016.1">
    <property type="nucleotide sequence ID" value="XM_016791172.1"/>
</dbReference>
<evidence type="ECO:0000256" key="10">
    <source>
        <dbReference type="ARBA" id="ARBA00025661"/>
    </source>
</evidence>
<dbReference type="OMA" id="YPVRPWE"/>
<dbReference type="SUPFAM" id="SSF48371">
    <property type="entry name" value="ARM repeat"/>
    <property type="match status" value="1"/>
</dbReference>
<dbReference type="OrthoDB" id="20828at2759"/>
<dbReference type="VEuPathDB" id="FungiDB:SAPIO_CDS9882"/>
<evidence type="ECO:0000256" key="5">
    <source>
        <dbReference type="ARBA" id="ARBA00022491"/>
    </source>
</evidence>
<dbReference type="Pfam" id="PF09497">
    <property type="entry name" value="Med12"/>
    <property type="match status" value="1"/>
</dbReference>
<evidence type="ECO:0000259" key="13">
    <source>
        <dbReference type="SMART" id="SM01281"/>
    </source>
</evidence>
<evidence type="ECO:0000256" key="11">
    <source>
        <dbReference type="ARBA" id="ARBA00032010"/>
    </source>
</evidence>
<keyword evidence="6" id="KW-0805">Transcription regulation</keyword>
<comment type="function">
    <text evidence="10">Component of the SRB8-11 complex. The SRB8-11 complex is a regulatory module of the Mediator complex which is itself involved in regulation of basal and activated RNA polymerase II-dependent transcription. The SRB8-11 complex may be involved in the transcriptional repression of a subset of genes regulated by Mediator. It may inhibit the association of the Mediator complex with RNA polymerase II to form the holoenzyme complex.</text>
</comment>
<reference evidence="14 15" key="1">
    <citation type="journal article" date="2014" name="Genome Announc.">
        <title>Draft genome sequence of the pathogenic fungus Scedosporium apiospermum.</title>
        <authorList>
            <person name="Vandeputte P."/>
            <person name="Ghamrawi S."/>
            <person name="Rechenmann M."/>
            <person name="Iltis A."/>
            <person name="Giraud S."/>
            <person name="Fleury M."/>
            <person name="Thornton C."/>
            <person name="Delhaes L."/>
            <person name="Meyer W."/>
            <person name="Papon N."/>
            <person name="Bouchara J.P."/>
        </authorList>
    </citation>
    <scope>NUCLEOTIDE SEQUENCE [LARGE SCALE GENOMIC DNA]</scope>
    <source>
        <strain evidence="14 15">IHEM 14462</strain>
    </source>
</reference>
<evidence type="ECO:0000256" key="1">
    <source>
        <dbReference type="ARBA" id="ARBA00004123"/>
    </source>
</evidence>
<evidence type="ECO:0000256" key="8">
    <source>
        <dbReference type="ARBA" id="ARBA00023163"/>
    </source>
</evidence>
<comment type="similarity">
    <text evidence="2">Belongs to the Mediator complex subunit 12 family.</text>
</comment>
<organism evidence="14 15">
    <name type="scientific">Pseudallescheria apiosperma</name>
    <name type="common">Scedosporium apiospermum</name>
    <dbReference type="NCBI Taxonomy" id="563466"/>
    <lineage>
        <taxon>Eukaryota</taxon>
        <taxon>Fungi</taxon>
        <taxon>Dikarya</taxon>
        <taxon>Ascomycota</taxon>
        <taxon>Pezizomycotina</taxon>
        <taxon>Sordariomycetes</taxon>
        <taxon>Hypocreomycetidae</taxon>
        <taxon>Microascales</taxon>
        <taxon>Microascaceae</taxon>
        <taxon>Scedosporium</taxon>
    </lineage>
</organism>
<evidence type="ECO:0000256" key="9">
    <source>
        <dbReference type="ARBA" id="ARBA00023242"/>
    </source>
</evidence>
<dbReference type="EMBL" id="JOWA01000154">
    <property type="protein sequence ID" value="KEZ39217.1"/>
    <property type="molecule type" value="Genomic_DNA"/>
</dbReference>
<dbReference type="GO" id="GO:0016592">
    <property type="term" value="C:mediator complex"/>
    <property type="evidence" value="ECO:0007669"/>
    <property type="project" value="InterPro"/>
</dbReference>
<dbReference type="KEGG" id="sapo:SAPIO_CDS9882"/>
<dbReference type="InterPro" id="IPR057344">
    <property type="entry name" value="ARM_SRB8"/>
</dbReference>